<accession>C1MRG0</accession>
<feature type="transmembrane region" description="Helical" evidence="14">
    <location>
        <begin position="16"/>
        <end position="38"/>
    </location>
</feature>
<comment type="catalytic activity">
    <reaction evidence="13">
        <text>phytol + CTP = phytyl phosphate + CDP + H(+)</text>
        <dbReference type="Rhea" id="RHEA:38055"/>
        <dbReference type="ChEBI" id="CHEBI:15378"/>
        <dbReference type="ChEBI" id="CHEBI:17327"/>
        <dbReference type="ChEBI" id="CHEBI:37563"/>
        <dbReference type="ChEBI" id="CHEBI:58069"/>
        <dbReference type="ChEBI" id="CHEBI:75483"/>
        <dbReference type="EC" id="2.7.1.182"/>
    </reaction>
</comment>
<dbReference type="GO" id="GO:0010276">
    <property type="term" value="F:phytol kinase activity"/>
    <property type="evidence" value="ECO:0007669"/>
    <property type="project" value="UniProtKB-EC"/>
</dbReference>
<dbReference type="KEGG" id="mpp:MICPUCDRAFT_5805"/>
<reference evidence="15 16" key="1">
    <citation type="journal article" date="2009" name="Science">
        <title>Green evolution and dynamic adaptations revealed by genomes of the marine picoeukaryotes Micromonas.</title>
        <authorList>
            <person name="Worden A.Z."/>
            <person name="Lee J.H."/>
            <person name="Mock T."/>
            <person name="Rouze P."/>
            <person name="Simmons M.P."/>
            <person name="Aerts A.L."/>
            <person name="Allen A.E."/>
            <person name="Cuvelier M.L."/>
            <person name="Derelle E."/>
            <person name="Everett M.V."/>
            <person name="Foulon E."/>
            <person name="Grimwood J."/>
            <person name="Gundlach H."/>
            <person name="Henrissat B."/>
            <person name="Napoli C."/>
            <person name="McDonald S.M."/>
            <person name="Parker M.S."/>
            <person name="Rombauts S."/>
            <person name="Salamov A."/>
            <person name="Von Dassow P."/>
            <person name="Badger J.H."/>
            <person name="Coutinho P.M."/>
            <person name="Demir E."/>
            <person name="Dubchak I."/>
            <person name="Gentemann C."/>
            <person name="Eikrem W."/>
            <person name="Gready J.E."/>
            <person name="John U."/>
            <person name="Lanier W."/>
            <person name="Lindquist E.A."/>
            <person name="Lucas S."/>
            <person name="Mayer K.F."/>
            <person name="Moreau H."/>
            <person name="Not F."/>
            <person name="Otillar R."/>
            <person name="Panaud O."/>
            <person name="Pangilinan J."/>
            <person name="Paulsen I."/>
            <person name="Piegu B."/>
            <person name="Poliakov A."/>
            <person name="Robbens S."/>
            <person name="Schmutz J."/>
            <person name="Toulza E."/>
            <person name="Wyss T."/>
            <person name="Zelensky A."/>
            <person name="Zhou K."/>
            <person name="Armbrust E.V."/>
            <person name="Bhattacharya D."/>
            <person name="Goodenough U.W."/>
            <person name="Van de Peer Y."/>
            <person name="Grigoriev I.V."/>
        </authorList>
    </citation>
    <scope>NUCLEOTIDE SEQUENCE [LARGE SCALE GENOMIC DNA]</scope>
    <source>
        <strain evidence="15 16">CCMP1545</strain>
    </source>
</reference>
<evidence type="ECO:0000256" key="3">
    <source>
        <dbReference type="ARBA" id="ARBA00022528"/>
    </source>
</evidence>
<feature type="transmembrane region" description="Helical" evidence="14">
    <location>
        <begin position="173"/>
        <end position="199"/>
    </location>
</feature>
<feature type="non-terminal residue" evidence="15">
    <location>
        <position position="1"/>
    </location>
</feature>
<dbReference type="PANTHER" id="PTHR32523">
    <property type="entry name" value="PHYTOL KINASE 1, CHLOROPLASTIC"/>
    <property type="match status" value="1"/>
</dbReference>
<dbReference type="PANTHER" id="PTHR32523:SF8">
    <property type="entry name" value="DOLICHOL KINASE"/>
    <property type="match status" value="1"/>
</dbReference>
<feature type="transmembrane region" description="Helical" evidence="14">
    <location>
        <begin position="74"/>
        <end position="95"/>
    </location>
</feature>
<keyword evidence="8" id="KW-0809">Transit peptide</keyword>
<dbReference type="Proteomes" id="UP000001876">
    <property type="component" value="Unassembled WGS sequence"/>
</dbReference>
<comment type="subcellular location">
    <subcellularLocation>
        <location evidence="1">Plastid</location>
        <location evidence="1">Chloroplast membrane</location>
        <topology evidence="1">Multi-pass membrane protein</topology>
    </subcellularLocation>
</comment>
<evidence type="ECO:0000313" key="15">
    <source>
        <dbReference type="EMBL" id="EEH57872.1"/>
    </source>
</evidence>
<organism evidence="16">
    <name type="scientific">Micromonas pusilla (strain CCMP1545)</name>
    <name type="common">Picoplanktonic green alga</name>
    <dbReference type="NCBI Taxonomy" id="564608"/>
    <lineage>
        <taxon>Eukaryota</taxon>
        <taxon>Viridiplantae</taxon>
        <taxon>Chlorophyta</taxon>
        <taxon>Mamiellophyceae</taxon>
        <taxon>Mamiellales</taxon>
        <taxon>Mamiellaceae</taxon>
        <taxon>Micromonas</taxon>
    </lineage>
</organism>
<keyword evidence="3" id="KW-0150">Chloroplast</keyword>
<dbReference type="RefSeq" id="XP_003057921.1">
    <property type="nucleotide sequence ID" value="XM_003057875.1"/>
</dbReference>
<dbReference type="AlphaFoldDB" id="C1MRG0"/>
<name>C1MRG0_MICPC</name>
<keyword evidence="4" id="KW-0934">Plastid</keyword>
<feature type="transmembrane region" description="Helical" evidence="14">
    <location>
        <begin position="50"/>
        <end position="68"/>
    </location>
</feature>
<evidence type="ECO:0000256" key="8">
    <source>
        <dbReference type="ARBA" id="ARBA00022946"/>
    </source>
</evidence>
<evidence type="ECO:0000313" key="16">
    <source>
        <dbReference type="Proteomes" id="UP000001876"/>
    </source>
</evidence>
<keyword evidence="6 14" id="KW-0812">Transmembrane</keyword>
<gene>
    <name evidence="15" type="ORF">MICPUCDRAFT_5805</name>
</gene>
<keyword evidence="16" id="KW-1185">Reference proteome</keyword>
<proteinExistence type="inferred from homology"/>
<evidence type="ECO:0000256" key="6">
    <source>
        <dbReference type="ARBA" id="ARBA00022692"/>
    </source>
</evidence>
<comment type="pathway">
    <text evidence="11">Cofactor biosynthesis; tocopherol biosynthesis.</text>
</comment>
<feature type="non-terminal residue" evidence="15">
    <location>
        <position position="248"/>
    </location>
</feature>
<evidence type="ECO:0000256" key="11">
    <source>
        <dbReference type="ARBA" id="ARBA00024015"/>
    </source>
</evidence>
<feature type="transmembrane region" description="Helical" evidence="14">
    <location>
        <begin position="211"/>
        <end position="230"/>
    </location>
</feature>
<evidence type="ECO:0000256" key="5">
    <source>
        <dbReference type="ARBA" id="ARBA00022679"/>
    </source>
</evidence>
<evidence type="ECO:0000256" key="14">
    <source>
        <dbReference type="SAM" id="Phobius"/>
    </source>
</evidence>
<dbReference type="eggNOG" id="KOG4453">
    <property type="taxonomic scope" value="Eukaryota"/>
</dbReference>
<dbReference type="GeneID" id="9683739"/>
<dbReference type="InterPro" id="IPR039606">
    <property type="entry name" value="Phytol/farnesol_kinase"/>
</dbReference>
<evidence type="ECO:0000256" key="9">
    <source>
        <dbReference type="ARBA" id="ARBA00022989"/>
    </source>
</evidence>
<evidence type="ECO:0000256" key="1">
    <source>
        <dbReference type="ARBA" id="ARBA00004508"/>
    </source>
</evidence>
<sequence>VANLDAVLGDGTRRDAIAALAAAVGAYLWVKLFDVLASNDVLERKLSRKLIHTSCGPFFVLLWPLFSASPSAKYFAAAVPVLQGIRLMAIGVGAIENEDAIRAVSREGDRTELLRGPLYYTAVLVVCTAVFWRGSPSGIAALSLMCGGDGLADIVGRRLGKGNPLPFNADKSYAGSAAMFLGGFGLSLALCAFFHALGYMSVDPGSAAGRLALIAAACTAIEALPAGSFLDDNISVPVVAVVLGGVLF</sequence>
<dbReference type="OrthoDB" id="5673at2759"/>
<keyword evidence="9 14" id="KW-1133">Transmembrane helix</keyword>
<feature type="transmembrane region" description="Helical" evidence="14">
    <location>
        <begin position="116"/>
        <end position="135"/>
    </location>
</feature>
<evidence type="ECO:0000256" key="12">
    <source>
        <dbReference type="ARBA" id="ARBA00039024"/>
    </source>
</evidence>
<dbReference type="GO" id="GO:0016020">
    <property type="term" value="C:membrane"/>
    <property type="evidence" value="ECO:0007669"/>
    <property type="project" value="UniProtKB-SubCell"/>
</dbReference>
<evidence type="ECO:0000256" key="4">
    <source>
        <dbReference type="ARBA" id="ARBA00022640"/>
    </source>
</evidence>
<dbReference type="EC" id="2.7.1.182" evidence="12"/>
<dbReference type="EMBL" id="GG663738">
    <property type="protein sequence ID" value="EEH57872.1"/>
    <property type="molecule type" value="Genomic_DNA"/>
</dbReference>
<dbReference type="STRING" id="564608.C1MRG0"/>
<protein>
    <recommendedName>
        <fullName evidence="12">phytol kinase</fullName>
        <ecNumber evidence="12">2.7.1.182</ecNumber>
    </recommendedName>
</protein>
<evidence type="ECO:0000256" key="13">
    <source>
        <dbReference type="ARBA" id="ARBA00048889"/>
    </source>
</evidence>
<keyword evidence="10 14" id="KW-0472">Membrane</keyword>
<evidence type="ECO:0000256" key="2">
    <source>
        <dbReference type="ARBA" id="ARBA00010794"/>
    </source>
</evidence>
<evidence type="ECO:0000256" key="7">
    <source>
        <dbReference type="ARBA" id="ARBA00022777"/>
    </source>
</evidence>
<dbReference type="OMA" id="SWPIFST"/>
<evidence type="ECO:0000256" key="10">
    <source>
        <dbReference type="ARBA" id="ARBA00023136"/>
    </source>
</evidence>
<keyword evidence="5" id="KW-0808">Transferase</keyword>
<keyword evidence="7" id="KW-0418">Kinase</keyword>
<comment type="similarity">
    <text evidence="2">Belongs to the polyprenol kinase family.</text>
</comment>
<dbReference type="GO" id="GO:0009507">
    <property type="term" value="C:chloroplast"/>
    <property type="evidence" value="ECO:0007669"/>
    <property type="project" value="UniProtKB-SubCell"/>
</dbReference>